<organism evidence="8 9">
    <name type="scientific">Acidianus hospitalis</name>
    <dbReference type="NCBI Taxonomy" id="563177"/>
    <lineage>
        <taxon>Archaea</taxon>
        <taxon>Thermoproteota</taxon>
        <taxon>Thermoprotei</taxon>
        <taxon>Sulfolobales</taxon>
        <taxon>Sulfolobaceae</taxon>
        <taxon>Acidianus</taxon>
    </lineage>
</organism>
<dbReference type="PANTHER" id="PTHR22807">
    <property type="entry name" value="NOP2 YEAST -RELATED NOL1/NOP2/FMU SUN DOMAIN-CONTAINING"/>
    <property type="match status" value="1"/>
</dbReference>
<keyword evidence="6" id="KW-0694">RNA-binding</keyword>
<dbReference type="PROSITE" id="PS51686">
    <property type="entry name" value="SAM_MT_RSMB_NOP"/>
    <property type="match status" value="1"/>
</dbReference>
<dbReference type="Pfam" id="PF01189">
    <property type="entry name" value="Methyltr_RsmB-F"/>
    <property type="match status" value="1"/>
</dbReference>
<comment type="similarity">
    <text evidence="1">Belongs to the class I-like SAM-binding methyltransferase superfamily. RsmB/NOP family.</text>
</comment>
<dbReference type="PANTHER" id="PTHR22807:SF74">
    <property type="entry name" value="TRNA (CYTOSINE(48)-C(5))-METHYLTRANSFERASE"/>
    <property type="match status" value="1"/>
</dbReference>
<dbReference type="InterPro" id="IPR011023">
    <property type="entry name" value="Nop2p"/>
</dbReference>
<dbReference type="InterPro" id="IPR001678">
    <property type="entry name" value="MeTrfase_RsmB-F_NOP2_dom"/>
</dbReference>
<accession>A0A2T9X212</accession>
<evidence type="ECO:0000313" key="9">
    <source>
        <dbReference type="Proteomes" id="UP000245638"/>
    </source>
</evidence>
<sequence length="335" mass="38011">MSTIENYIKKYDKVFEISPSLKAIELSRKYGFLDYMVERYLHIFRHEAEDFLYSCNFPLKKSIRCNTLKIDCNELESRMEQKGFKLEKVSWLKHGYIVKKAPPKPSLGATLEYLQGYYYIQGLASMVPAYVLNPSSSDTVLDMAAAPGGKTTQLSQIMNNEGLIVAVEKSRLRVTSLLSNISRLGVRNVLLLRSDVRTLEKTTLSFDKILLDAPCSGEGLIPEDQSRKTKTSLDELKRFSFTQLQLIYTAYKLLKKGGELVYSTCSIAPEEDEMIVNFAIEELGMKAIKISGYPAENGIVEYNGVSFNEEVSNCIRFYPHKNGTEGFFICHLKKC</sequence>
<dbReference type="InterPro" id="IPR031341">
    <property type="entry name" value="Methyltr_RsmF_N"/>
</dbReference>
<keyword evidence="2" id="KW-0963">Cytoplasm</keyword>
<dbReference type="InterPro" id="IPR029063">
    <property type="entry name" value="SAM-dependent_MTases_sf"/>
</dbReference>
<evidence type="ECO:0000256" key="2">
    <source>
        <dbReference type="ARBA" id="ARBA00022490"/>
    </source>
</evidence>
<reference evidence="8 9" key="1">
    <citation type="journal article" date="2015" name="Appl. Environ. Microbiol.">
        <title>Nanoarchaeota, Their Sulfolobales Host, and Nanoarchaeota Virus Distribution across Yellowstone National Park Hot Springs.</title>
        <authorList>
            <person name="Munson-McGee J.H."/>
            <person name="Field E.K."/>
            <person name="Bateson M."/>
            <person name="Rooney C."/>
            <person name="Stepanauskas R."/>
            <person name="Young M.J."/>
        </authorList>
    </citation>
    <scope>NUCLEOTIDE SEQUENCE [LARGE SCALE GENOMIC DNA]</scope>
    <source>
        <strain evidence="8">SCGC AC-742_N10</strain>
    </source>
</reference>
<dbReference type="GO" id="GO:0016428">
    <property type="term" value="F:tRNA (cytidine-5-)-methyltransferase activity"/>
    <property type="evidence" value="ECO:0007669"/>
    <property type="project" value="TreeGrafter"/>
</dbReference>
<evidence type="ECO:0000256" key="3">
    <source>
        <dbReference type="ARBA" id="ARBA00022603"/>
    </source>
</evidence>
<dbReference type="InterPro" id="IPR023267">
    <property type="entry name" value="RCMT"/>
</dbReference>
<gene>
    <name evidence="8" type="ORF">DDW13_08725</name>
</gene>
<protein>
    <submittedName>
        <fullName evidence="8">RNA methyltransferase</fullName>
    </submittedName>
</protein>
<evidence type="ECO:0000256" key="6">
    <source>
        <dbReference type="ARBA" id="ARBA00022884"/>
    </source>
</evidence>
<dbReference type="EMBL" id="QEFD01000233">
    <property type="protein sequence ID" value="PVU74124.1"/>
    <property type="molecule type" value="Genomic_DNA"/>
</dbReference>
<feature type="domain" description="SAM-dependent MTase RsmB/NOP-type" evidence="7">
    <location>
        <begin position="51"/>
        <end position="335"/>
    </location>
</feature>
<name>A0A2T9X212_9CREN</name>
<dbReference type="Gene3D" id="3.40.50.150">
    <property type="entry name" value="Vaccinia Virus protein VP39"/>
    <property type="match status" value="1"/>
</dbReference>
<evidence type="ECO:0000256" key="1">
    <source>
        <dbReference type="ARBA" id="ARBA00007494"/>
    </source>
</evidence>
<evidence type="ECO:0000259" key="7">
    <source>
        <dbReference type="PROSITE" id="PS51686"/>
    </source>
</evidence>
<evidence type="ECO:0000256" key="5">
    <source>
        <dbReference type="ARBA" id="ARBA00022691"/>
    </source>
</evidence>
<proteinExistence type="inferred from homology"/>
<dbReference type="InterPro" id="IPR018314">
    <property type="entry name" value="RsmB/NOL1/NOP2-like_CS"/>
</dbReference>
<dbReference type="GO" id="GO:0003723">
    <property type="term" value="F:RNA binding"/>
    <property type="evidence" value="ECO:0007669"/>
    <property type="project" value="UniProtKB-KW"/>
</dbReference>
<evidence type="ECO:0000256" key="4">
    <source>
        <dbReference type="ARBA" id="ARBA00022679"/>
    </source>
</evidence>
<dbReference type="Pfam" id="PF17125">
    <property type="entry name" value="Methyltr_RsmF_N"/>
    <property type="match status" value="1"/>
</dbReference>
<dbReference type="PRINTS" id="PR02008">
    <property type="entry name" value="RCMTFAMILY"/>
</dbReference>
<dbReference type="Proteomes" id="UP000245638">
    <property type="component" value="Unassembled WGS sequence"/>
</dbReference>
<dbReference type="GO" id="GO:0030488">
    <property type="term" value="P:tRNA methylation"/>
    <property type="evidence" value="ECO:0007669"/>
    <property type="project" value="TreeGrafter"/>
</dbReference>
<comment type="caution">
    <text evidence="8">The sequence shown here is derived from an EMBL/GenBank/DDBJ whole genome shotgun (WGS) entry which is preliminary data.</text>
</comment>
<dbReference type="Gene3D" id="3.30.70.1170">
    <property type="entry name" value="Sun protein, domain 3"/>
    <property type="match status" value="1"/>
</dbReference>
<dbReference type="SUPFAM" id="SSF53335">
    <property type="entry name" value="S-adenosyl-L-methionine-dependent methyltransferases"/>
    <property type="match status" value="1"/>
</dbReference>
<keyword evidence="3 8" id="KW-0489">Methyltransferase</keyword>
<dbReference type="AlphaFoldDB" id="A0A2T9X212"/>
<dbReference type="PROSITE" id="PS01153">
    <property type="entry name" value="NOL1_NOP2_SUN"/>
    <property type="match status" value="1"/>
</dbReference>
<dbReference type="InterPro" id="IPR049560">
    <property type="entry name" value="MeTrfase_RsmB-F_NOP2_cat"/>
</dbReference>
<keyword evidence="5" id="KW-0949">S-adenosyl-L-methionine</keyword>
<dbReference type="CDD" id="cd02440">
    <property type="entry name" value="AdoMet_MTases"/>
    <property type="match status" value="1"/>
</dbReference>
<evidence type="ECO:0000313" key="8">
    <source>
        <dbReference type="EMBL" id="PVU74124.1"/>
    </source>
</evidence>
<dbReference type="NCBIfam" id="TIGR00446">
    <property type="entry name" value="nop2p"/>
    <property type="match status" value="1"/>
</dbReference>
<keyword evidence="4 8" id="KW-0808">Transferase</keyword>